<keyword evidence="2" id="KW-0479">Metal-binding</keyword>
<comment type="caution">
    <text evidence="4">The sequence shown here is derived from an EMBL/GenBank/DDBJ whole genome shotgun (WGS) entry which is preliminary data.</text>
</comment>
<evidence type="ECO:0000256" key="3">
    <source>
        <dbReference type="ARBA" id="ARBA00022833"/>
    </source>
</evidence>
<proteinExistence type="inferred from homology"/>
<evidence type="ECO:0000313" key="4">
    <source>
        <dbReference type="EMBL" id="KAK5575549.1"/>
    </source>
</evidence>
<name>A0AAN7TM71_9MYCE</name>
<dbReference type="Pfam" id="PF05907">
    <property type="entry name" value="CXXC_Zn-b_euk"/>
    <property type="match status" value="1"/>
</dbReference>
<evidence type="ECO:0000313" key="5">
    <source>
        <dbReference type="Proteomes" id="UP001344447"/>
    </source>
</evidence>
<comment type="similarity">
    <text evidence="1">Belongs to the UPF0587 family.</text>
</comment>
<keyword evidence="5" id="KW-1185">Reference proteome</keyword>
<dbReference type="Proteomes" id="UP001344447">
    <property type="component" value="Unassembled WGS sequence"/>
</dbReference>
<gene>
    <name evidence="4" type="ORF">RB653_006682</name>
</gene>
<protein>
    <submittedName>
        <fullName evidence="4">Uncharacterized protein</fullName>
    </submittedName>
</protein>
<keyword evidence="3" id="KW-0862">Zinc</keyword>
<sequence length="156" mass="17928">MVRQSISLKAELEEIQNIFPTQHKIFFVKIKCSNCGEIPEKWIGLDKSNIEVIGKSNVNLATKCKGCNRENSIVVEDTDYSSRTIESEKDFEIARLDCRGVEIEEFDPRDNWIIISSSGKEYRDVDLEEGEWSEFEERTSTSLTILSIESSIKKIK</sequence>
<dbReference type="PANTHER" id="PTHR12857:SF0">
    <property type="entry name" value="CXXC MOTIF CONTAINING ZINC BINDING PROTEIN"/>
    <property type="match status" value="1"/>
</dbReference>
<dbReference type="EMBL" id="JAVFKY010000005">
    <property type="protein sequence ID" value="KAK5575549.1"/>
    <property type="molecule type" value="Genomic_DNA"/>
</dbReference>
<evidence type="ECO:0000256" key="2">
    <source>
        <dbReference type="ARBA" id="ARBA00022723"/>
    </source>
</evidence>
<organism evidence="4 5">
    <name type="scientific">Dictyostelium firmibasis</name>
    <dbReference type="NCBI Taxonomy" id="79012"/>
    <lineage>
        <taxon>Eukaryota</taxon>
        <taxon>Amoebozoa</taxon>
        <taxon>Evosea</taxon>
        <taxon>Eumycetozoa</taxon>
        <taxon>Dictyostelia</taxon>
        <taxon>Dictyosteliales</taxon>
        <taxon>Dictyosteliaceae</taxon>
        <taxon>Dictyostelium</taxon>
    </lineage>
</organism>
<dbReference type="GO" id="GO:0008270">
    <property type="term" value="F:zinc ion binding"/>
    <property type="evidence" value="ECO:0007669"/>
    <property type="project" value="TreeGrafter"/>
</dbReference>
<accession>A0AAN7TM71</accession>
<dbReference type="PANTHER" id="PTHR12857">
    <property type="entry name" value="CXXC MOTIF CONTAINING ZINC BINDING PROTEIN"/>
    <property type="match status" value="1"/>
</dbReference>
<dbReference type="SUPFAM" id="SSF141678">
    <property type="entry name" value="MAL13P1.257-like"/>
    <property type="match status" value="1"/>
</dbReference>
<dbReference type="AlphaFoldDB" id="A0AAN7TM71"/>
<evidence type="ECO:0000256" key="1">
    <source>
        <dbReference type="ARBA" id="ARBA00007818"/>
    </source>
</evidence>
<reference evidence="4 5" key="1">
    <citation type="submission" date="2023-11" db="EMBL/GenBank/DDBJ databases">
        <title>Dfirmibasis_genome.</title>
        <authorList>
            <person name="Edelbroek B."/>
            <person name="Kjellin J."/>
            <person name="Jerlstrom-Hultqvist J."/>
            <person name="Soderbom F."/>
        </authorList>
    </citation>
    <scope>NUCLEOTIDE SEQUENCE [LARGE SCALE GENOMIC DNA]</scope>
    <source>
        <strain evidence="4 5">TNS-C-14</strain>
    </source>
</reference>
<dbReference type="InterPro" id="IPR008584">
    <property type="entry name" value="CXXC_Zn-binding_euk"/>
</dbReference>